<keyword evidence="3" id="KW-1185">Reference proteome</keyword>
<dbReference type="SUPFAM" id="SSF140459">
    <property type="entry name" value="PE/PPE dimer-like"/>
    <property type="match status" value="1"/>
</dbReference>
<gene>
    <name evidence="2" type="ORF">ATK36_2619</name>
</gene>
<feature type="compositionally biased region" description="Gly residues" evidence="1">
    <location>
        <begin position="387"/>
        <end position="399"/>
    </location>
</feature>
<feature type="compositionally biased region" description="Gly residues" evidence="1">
    <location>
        <begin position="295"/>
        <end position="365"/>
    </location>
</feature>
<dbReference type="Proteomes" id="UP000243542">
    <property type="component" value="Unassembled WGS sequence"/>
</dbReference>
<organism evidence="2 3">
    <name type="scientific">Amycolatopsis sulphurea</name>
    <dbReference type="NCBI Taxonomy" id="76022"/>
    <lineage>
        <taxon>Bacteria</taxon>
        <taxon>Bacillati</taxon>
        <taxon>Actinomycetota</taxon>
        <taxon>Actinomycetes</taxon>
        <taxon>Pseudonocardiales</taxon>
        <taxon>Pseudonocardiaceae</taxon>
        <taxon>Amycolatopsis</taxon>
    </lineage>
</organism>
<comment type="caution">
    <text evidence="2">The sequence shown here is derived from an EMBL/GenBank/DDBJ whole genome shotgun (WGS) entry which is preliminary data.</text>
</comment>
<evidence type="ECO:0008006" key="4">
    <source>
        <dbReference type="Google" id="ProtNLM"/>
    </source>
</evidence>
<proteinExistence type="predicted"/>
<sequence>MMALTPQQIVDLVNRGKGSAGMYDGATVANGLSQRHDAIADRMLRLQGKMSQYWEGDSAGQAYAGAGPLVDASKVSGQHLEQANQLYTGQGNSFKDLDGKIKSVGNIGDRPADDWVSNTPLSFLSNRSHDIEEWDKKARVVTEGYGLYHGQSTDNSGRWADPSQYGDLAMPSAGGDFSVTQPGGTGTGHLPSAYTPGGTGGTGSTGGSHAGGYSGGTANLPGPGAGTHTGSASNGNGPVPQQGWLEPGAPQFHGKVPDTTTSSGYTPPGTTPDHGAWTPTGGPASGSNTVSGNSFGPGGSGPGGFGPGGFGPGGFGPGGTGGYSGGSGSGSGSSGGRGYNGAGSNGNSLGRGTGAGSGTGAGAGALGNTEPASGRAAGAAGTQGRAGSPGMGSGGMGRGGKAEDDTEHKRADYLLETDPDDALVGTLPKTAPPVIGL</sequence>
<name>A0A2A9F9E6_9PSEU</name>
<feature type="compositionally biased region" description="Low complexity" evidence="1">
    <location>
        <begin position="372"/>
        <end position="386"/>
    </location>
</feature>
<dbReference type="EMBL" id="PDJK01000002">
    <property type="protein sequence ID" value="PFG47573.1"/>
    <property type="molecule type" value="Genomic_DNA"/>
</dbReference>
<protein>
    <recommendedName>
        <fullName evidence="4">PPE family protein</fullName>
    </recommendedName>
</protein>
<feature type="compositionally biased region" description="Gly residues" evidence="1">
    <location>
        <begin position="197"/>
        <end position="215"/>
    </location>
</feature>
<dbReference type="Gene3D" id="1.20.1260.20">
    <property type="entry name" value="PPE superfamily"/>
    <property type="match status" value="1"/>
</dbReference>
<reference evidence="2 3" key="1">
    <citation type="submission" date="2017-10" db="EMBL/GenBank/DDBJ databases">
        <title>Sequencing the genomes of 1000 actinobacteria strains.</title>
        <authorList>
            <person name="Klenk H.-P."/>
        </authorList>
    </citation>
    <scope>NUCLEOTIDE SEQUENCE [LARGE SCALE GENOMIC DNA]</scope>
    <source>
        <strain evidence="2 3">DSM 46092</strain>
    </source>
</reference>
<evidence type="ECO:0000256" key="1">
    <source>
        <dbReference type="SAM" id="MobiDB-lite"/>
    </source>
</evidence>
<accession>A0A2A9F9E6</accession>
<feature type="compositionally biased region" description="Low complexity" evidence="1">
    <location>
        <begin position="257"/>
        <end position="273"/>
    </location>
</feature>
<dbReference type="InterPro" id="IPR038332">
    <property type="entry name" value="PPE_sf"/>
</dbReference>
<feature type="region of interest" description="Disordered" evidence="1">
    <location>
        <begin position="152"/>
        <end position="437"/>
    </location>
</feature>
<evidence type="ECO:0000313" key="2">
    <source>
        <dbReference type="EMBL" id="PFG47573.1"/>
    </source>
</evidence>
<dbReference type="AlphaFoldDB" id="A0A2A9F9E6"/>
<evidence type="ECO:0000313" key="3">
    <source>
        <dbReference type="Proteomes" id="UP000243542"/>
    </source>
</evidence>
<feature type="compositionally biased region" description="Basic and acidic residues" evidence="1">
    <location>
        <begin position="400"/>
        <end position="413"/>
    </location>
</feature>